<keyword evidence="1" id="KW-1133">Transmembrane helix</keyword>
<name>A0A506UM33_9PROT</name>
<keyword evidence="1" id="KW-0812">Transmembrane</keyword>
<sequence>MKAYLESIFNYFPIFSDVSAGYFVALPVVTVIFIAIMAIASSACVSRKGFEPVDVWVYLCTAFWPWLIVLELYPSAKKEKTLPTVIEQLGLALAIISILGGIVFLFNRYL</sequence>
<evidence type="ECO:0000313" key="2">
    <source>
        <dbReference type="EMBL" id="TPW34401.1"/>
    </source>
</evidence>
<dbReference type="AlphaFoldDB" id="A0A506UM33"/>
<organism evidence="2 3">
    <name type="scientific">Oecophyllibacter saccharovorans</name>
    <dbReference type="NCBI Taxonomy" id="2558360"/>
    <lineage>
        <taxon>Bacteria</taxon>
        <taxon>Pseudomonadati</taxon>
        <taxon>Pseudomonadota</taxon>
        <taxon>Alphaproteobacteria</taxon>
        <taxon>Acetobacterales</taxon>
        <taxon>Acetobacteraceae</taxon>
        <taxon>Oecophyllibacter</taxon>
    </lineage>
</organism>
<evidence type="ECO:0000256" key="1">
    <source>
        <dbReference type="SAM" id="Phobius"/>
    </source>
</evidence>
<keyword evidence="3" id="KW-1185">Reference proteome</keyword>
<feature type="transmembrane region" description="Helical" evidence="1">
    <location>
        <begin position="55"/>
        <end position="73"/>
    </location>
</feature>
<gene>
    <name evidence="2" type="ORF">E3202_07910</name>
</gene>
<protein>
    <submittedName>
        <fullName evidence="2">Uncharacterized protein</fullName>
    </submittedName>
</protein>
<feature type="transmembrane region" description="Helical" evidence="1">
    <location>
        <begin position="20"/>
        <end position="43"/>
    </location>
</feature>
<dbReference type="EMBL" id="SORZ01000002">
    <property type="protein sequence ID" value="TPW34401.1"/>
    <property type="molecule type" value="Genomic_DNA"/>
</dbReference>
<dbReference type="Proteomes" id="UP000315037">
    <property type="component" value="Unassembled WGS sequence"/>
</dbReference>
<keyword evidence="1" id="KW-0472">Membrane</keyword>
<comment type="caution">
    <text evidence="2">The sequence shown here is derived from an EMBL/GenBank/DDBJ whole genome shotgun (WGS) entry which is preliminary data.</text>
</comment>
<proteinExistence type="predicted"/>
<reference evidence="2 3" key="1">
    <citation type="submission" date="2019-03" db="EMBL/GenBank/DDBJ databases">
        <title>The complete genome sequence of Neokomagataea sp. Jb2 NBRC113641.</title>
        <authorList>
            <person name="Chua K.-O."/>
            <person name="Chan K.-G."/>
            <person name="See-Too W.-S."/>
        </authorList>
    </citation>
    <scope>NUCLEOTIDE SEQUENCE [LARGE SCALE GENOMIC DNA]</scope>
    <source>
        <strain evidence="2 3">Jb2</strain>
    </source>
</reference>
<evidence type="ECO:0000313" key="3">
    <source>
        <dbReference type="Proteomes" id="UP000315037"/>
    </source>
</evidence>
<feature type="transmembrane region" description="Helical" evidence="1">
    <location>
        <begin position="85"/>
        <end position="106"/>
    </location>
</feature>
<dbReference type="RefSeq" id="WP_165600986.1">
    <property type="nucleotide sequence ID" value="NZ_SORZ01000002.1"/>
</dbReference>
<accession>A0A506UM33</accession>